<feature type="transmembrane region" description="Helical" evidence="20">
    <location>
        <begin position="435"/>
        <end position="457"/>
    </location>
</feature>
<evidence type="ECO:0000256" key="18">
    <source>
        <dbReference type="PIRNR" id="PIRNR000641"/>
    </source>
</evidence>
<dbReference type="EMBL" id="JARBHA010000005">
    <property type="protein sequence ID" value="KAJ9700337.1"/>
    <property type="molecule type" value="Genomic_DNA"/>
</dbReference>
<evidence type="ECO:0000256" key="3">
    <source>
        <dbReference type="ARBA" id="ARBA00022536"/>
    </source>
</evidence>
<dbReference type="CDD" id="cd14066">
    <property type="entry name" value="STKc_IRAK"/>
    <property type="match status" value="1"/>
</dbReference>
<evidence type="ECO:0000256" key="1">
    <source>
        <dbReference type="ARBA" id="ARBA00004479"/>
    </source>
</evidence>
<dbReference type="GO" id="GO:0030246">
    <property type="term" value="F:carbohydrate binding"/>
    <property type="evidence" value="ECO:0007669"/>
    <property type="project" value="UniProtKB-KW"/>
</dbReference>
<organism evidence="24 25">
    <name type="scientific">Vitis rotundifolia</name>
    <name type="common">Muscadine grape</name>
    <dbReference type="NCBI Taxonomy" id="103349"/>
    <lineage>
        <taxon>Eukaryota</taxon>
        <taxon>Viridiplantae</taxon>
        <taxon>Streptophyta</taxon>
        <taxon>Embryophyta</taxon>
        <taxon>Tracheophyta</taxon>
        <taxon>Spermatophyta</taxon>
        <taxon>Magnoliopsida</taxon>
        <taxon>eudicotyledons</taxon>
        <taxon>Gunneridae</taxon>
        <taxon>Pentapetalae</taxon>
        <taxon>rosids</taxon>
        <taxon>Vitales</taxon>
        <taxon>Vitaceae</taxon>
        <taxon>Viteae</taxon>
        <taxon>Vitis</taxon>
    </lineage>
</organism>
<evidence type="ECO:0000256" key="11">
    <source>
        <dbReference type="ARBA" id="ARBA00022989"/>
    </source>
</evidence>
<evidence type="ECO:0000256" key="21">
    <source>
        <dbReference type="SAM" id="SignalP"/>
    </source>
</evidence>
<dbReference type="SMART" id="SM00220">
    <property type="entry name" value="S_TKc"/>
    <property type="match status" value="1"/>
</dbReference>
<comment type="catalytic activity">
    <reaction evidence="17 18">
        <text>L-seryl-[protein] + ATP = O-phospho-L-seryl-[protein] + ADP + H(+)</text>
        <dbReference type="Rhea" id="RHEA:17989"/>
        <dbReference type="Rhea" id="RHEA-COMP:9863"/>
        <dbReference type="Rhea" id="RHEA-COMP:11604"/>
        <dbReference type="ChEBI" id="CHEBI:15378"/>
        <dbReference type="ChEBI" id="CHEBI:29999"/>
        <dbReference type="ChEBI" id="CHEBI:30616"/>
        <dbReference type="ChEBI" id="CHEBI:83421"/>
        <dbReference type="ChEBI" id="CHEBI:456216"/>
        <dbReference type="EC" id="2.7.11.1"/>
    </reaction>
</comment>
<evidence type="ECO:0000256" key="15">
    <source>
        <dbReference type="ARBA" id="ARBA00023180"/>
    </source>
</evidence>
<evidence type="ECO:0000256" key="10">
    <source>
        <dbReference type="ARBA" id="ARBA00022840"/>
    </source>
</evidence>
<dbReference type="Pfam" id="PF00954">
    <property type="entry name" value="S_locus_glycop"/>
    <property type="match status" value="1"/>
</dbReference>
<evidence type="ECO:0000256" key="16">
    <source>
        <dbReference type="ARBA" id="ARBA00047899"/>
    </source>
</evidence>
<feature type="binding site" evidence="19">
    <location>
        <position position="526"/>
    </location>
    <ligand>
        <name>ATP</name>
        <dbReference type="ChEBI" id="CHEBI:30616"/>
    </ligand>
</feature>
<dbReference type="Pfam" id="PF07714">
    <property type="entry name" value="PK_Tyr_Ser-Thr"/>
    <property type="match status" value="1"/>
</dbReference>
<sequence length="787" mass="87861">MTMAATILLLLSLLLVYSLLGSHAQTPENISLGSGLTTTTDSTWLSPSGDFGFGFYPLDSGLFLLGIWFNKIPEKTLVWSANRDNPAPEGSTINLTASGYLLLTYPNGSVYQIYADAAASSASLLDNGNFVLWSSVSRVLWQSFEHPTDTLLPGQTIPAGDTRLFSNANGTVDYSVGNFQLEVQSVDGNMGLFAFRFSDSGYWWSGTTQQTNVSLVFNETTASMYMTNLTSIIFRMTRDVPTPVNIYYHRATIEATGNFQQYVYNKVNGTGWRSIWRAIEEPCSVNGICGVYGYCTSPRNQNATCSCLPGYSLIDPNIPSKGCRPDVPVEQCANTPSETEYRVEVIDDADITNDIFAELTRLYGYDLDGCIKAVQDDCYCMAATYTTDNVCRKKRIPFMNARKSIPSTTGIKAIIKVPVKIEDPIKGTNNSRPQVVVLVCLSVVSFLALLFGTIIIYQNLVVPRFGLSKLARSTQSADINLRTFTYQELHKATDGFRNRLGRGASGSVYSGTLRFEDKEMEIAVKKLERVIEQGDREFLAEVRAIGQTHHRNLVRLLGFCNEQSHRLLVYELMKNGPLSTFLFSKGEKPCWDHRAEIVLAIARGLLYLHEECETRIIHCDIKPQNVLLDQHYNAKIADFGLAKLLRKDQTRTSTNARGTMGYMAPEWLKYAPVTAKVDVFSFGVMLLEIICCRRHIELDRIEEETEDDDLILTDWVINCVRLGKLEVVVMLDPEVLGDFKRFERMAMVGLWCVNPDPILRPTMKKVIQMLEGTIEAGVPPLVAAQSL</sequence>
<evidence type="ECO:0000259" key="23">
    <source>
        <dbReference type="PROSITE" id="PS50927"/>
    </source>
</evidence>
<feature type="domain" description="Bulb-type lectin" evidence="23">
    <location>
        <begin position="29"/>
        <end position="145"/>
    </location>
</feature>
<dbReference type="GO" id="GO:0048544">
    <property type="term" value="P:recognition of pollen"/>
    <property type="evidence" value="ECO:0007669"/>
    <property type="project" value="InterPro"/>
</dbReference>
<evidence type="ECO:0000256" key="2">
    <source>
        <dbReference type="ARBA" id="ARBA00022527"/>
    </source>
</evidence>
<dbReference type="PIRSF" id="PIRSF000641">
    <property type="entry name" value="SRK"/>
    <property type="match status" value="1"/>
</dbReference>
<dbReference type="EC" id="2.7.11.1" evidence="18"/>
<evidence type="ECO:0000256" key="12">
    <source>
        <dbReference type="ARBA" id="ARBA00023136"/>
    </source>
</evidence>
<dbReference type="SUPFAM" id="SSF51110">
    <property type="entry name" value="alpha-D-mannose-specific plant lectins"/>
    <property type="match status" value="1"/>
</dbReference>
<dbReference type="FunFam" id="2.90.10.10:FF:000006">
    <property type="entry name" value="Serine/threonine-protein kinase"/>
    <property type="match status" value="1"/>
</dbReference>
<dbReference type="PROSITE" id="PS00107">
    <property type="entry name" value="PROTEIN_KINASE_ATP"/>
    <property type="match status" value="1"/>
</dbReference>
<dbReference type="InterPro" id="IPR051343">
    <property type="entry name" value="G-type_lectin_kinases/EP1-like"/>
</dbReference>
<dbReference type="InterPro" id="IPR017441">
    <property type="entry name" value="Protein_kinase_ATP_BS"/>
</dbReference>
<keyword evidence="11 20" id="KW-1133">Transmembrane helix</keyword>
<dbReference type="FunFam" id="1.10.510.10:FF:000237">
    <property type="entry name" value="G-type lectin S-receptor-like serine/threonine-protein kinase"/>
    <property type="match status" value="1"/>
</dbReference>
<dbReference type="CDD" id="cd00028">
    <property type="entry name" value="B_lectin"/>
    <property type="match status" value="1"/>
</dbReference>
<comment type="caution">
    <text evidence="24">The sequence shown here is derived from an EMBL/GenBank/DDBJ whole genome shotgun (WGS) entry which is preliminary data.</text>
</comment>
<keyword evidence="8 18" id="KW-0547">Nucleotide-binding</keyword>
<evidence type="ECO:0000256" key="19">
    <source>
        <dbReference type="PROSITE-ProRule" id="PRU10141"/>
    </source>
</evidence>
<dbReference type="InterPro" id="IPR000719">
    <property type="entry name" value="Prot_kinase_dom"/>
</dbReference>
<evidence type="ECO:0000256" key="5">
    <source>
        <dbReference type="ARBA" id="ARBA00022692"/>
    </source>
</evidence>
<dbReference type="GO" id="GO:0005524">
    <property type="term" value="F:ATP binding"/>
    <property type="evidence" value="ECO:0007669"/>
    <property type="project" value="UniProtKB-UniRule"/>
</dbReference>
<dbReference type="GO" id="GO:0016020">
    <property type="term" value="C:membrane"/>
    <property type="evidence" value="ECO:0007669"/>
    <property type="project" value="UniProtKB-SubCell"/>
</dbReference>
<dbReference type="GO" id="GO:0004674">
    <property type="term" value="F:protein serine/threonine kinase activity"/>
    <property type="evidence" value="ECO:0007669"/>
    <property type="project" value="UniProtKB-KW"/>
</dbReference>
<keyword evidence="25" id="KW-1185">Reference proteome</keyword>
<evidence type="ECO:0000256" key="13">
    <source>
        <dbReference type="ARBA" id="ARBA00023157"/>
    </source>
</evidence>
<evidence type="ECO:0000256" key="17">
    <source>
        <dbReference type="ARBA" id="ARBA00048679"/>
    </source>
</evidence>
<dbReference type="InterPro" id="IPR024171">
    <property type="entry name" value="SRK-like_kinase"/>
</dbReference>
<dbReference type="Gene3D" id="3.30.200.20">
    <property type="entry name" value="Phosphorylase Kinase, domain 1"/>
    <property type="match status" value="1"/>
</dbReference>
<evidence type="ECO:0000256" key="7">
    <source>
        <dbReference type="ARBA" id="ARBA00022734"/>
    </source>
</evidence>
<dbReference type="PROSITE" id="PS50011">
    <property type="entry name" value="PROTEIN_KINASE_DOM"/>
    <property type="match status" value="1"/>
</dbReference>
<evidence type="ECO:0000256" key="9">
    <source>
        <dbReference type="ARBA" id="ARBA00022777"/>
    </source>
</evidence>
<name>A0AA39A3S2_VITRO</name>
<comment type="subcellular location">
    <subcellularLocation>
        <location evidence="1">Membrane</location>
        <topology evidence="1">Single-pass type I membrane protein</topology>
    </subcellularLocation>
</comment>
<protein>
    <recommendedName>
        <fullName evidence="18">Receptor-like serine/threonine-protein kinase</fullName>
        <ecNumber evidence="18">2.7.11.1</ecNumber>
    </recommendedName>
</protein>
<evidence type="ECO:0000256" key="6">
    <source>
        <dbReference type="ARBA" id="ARBA00022729"/>
    </source>
</evidence>
<comment type="catalytic activity">
    <reaction evidence="16 18">
        <text>L-threonyl-[protein] + ATP = O-phospho-L-threonyl-[protein] + ADP + H(+)</text>
        <dbReference type="Rhea" id="RHEA:46608"/>
        <dbReference type="Rhea" id="RHEA-COMP:11060"/>
        <dbReference type="Rhea" id="RHEA-COMP:11605"/>
        <dbReference type="ChEBI" id="CHEBI:15378"/>
        <dbReference type="ChEBI" id="CHEBI:30013"/>
        <dbReference type="ChEBI" id="CHEBI:30616"/>
        <dbReference type="ChEBI" id="CHEBI:61977"/>
        <dbReference type="ChEBI" id="CHEBI:456216"/>
        <dbReference type="EC" id="2.7.11.1"/>
    </reaction>
</comment>
<dbReference type="InterPro" id="IPR036426">
    <property type="entry name" value="Bulb-type_lectin_dom_sf"/>
</dbReference>
<dbReference type="SUPFAM" id="SSF56112">
    <property type="entry name" value="Protein kinase-like (PK-like)"/>
    <property type="match status" value="1"/>
</dbReference>
<dbReference type="InterPro" id="IPR001480">
    <property type="entry name" value="Bulb-type_lectin_dom"/>
</dbReference>
<dbReference type="AlphaFoldDB" id="A0AA39A3S2"/>
<dbReference type="Pfam" id="PF01453">
    <property type="entry name" value="B_lectin"/>
    <property type="match status" value="1"/>
</dbReference>
<dbReference type="PANTHER" id="PTHR47976">
    <property type="entry name" value="G-TYPE LECTIN S-RECEPTOR-LIKE SERINE/THREONINE-PROTEIN KINASE SD2-5"/>
    <property type="match status" value="1"/>
</dbReference>
<dbReference type="Proteomes" id="UP001168098">
    <property type="component" value="Unassembled WGS sequence"/>
</dbReference>
<keyword evidence="4 18" id="KW-0808">Transferase</keyword>
<keyword evidence="13" id="KW-1015">Disulfide bond</keyword>
<keyword evidence="15" id="KW-0325">Glycoprotein</keyword>
<keyword evidence="7" id="KW-0430">Lectin</keyword>
<dbReference type="InterPro" id="IPR008271">
    <property type="entry name" value="Ser/Thr_kinase_AS"/>
</dbReference>
<keyword evidence="2 18" id="KW-0723">Serine/threonine-protein kinase</keyword>
<comment type="similarity">
    <text evidence="18">Belongs to the protein kinase superfamily. Ser/Thr protein kinase family.</text>
</comment>
<keyword evidence="3" id="KW-0245">EGF-like domain</keyword>
<keyword evidence="6 21" id="KW-0732">Signal</keyword>
<feature type="signal peptide" evidence="21">
    <location>
        <begin position="1"/>
        <end position="24"/>
    </location>
</feature>
<evidence type="ECO:0000256" key="8">
    <source>
        <dbReference type="ARBA" id="ARBA00022741"/>
    </source>
</evidence>
<dbReference type="FunFam" id="3.30.200.20:FF:000059">
    <property type="entry name" value="S-receptor-like serine/threonine-protein kinase"/>
    <property type="match status" value="1"/>
</dbReference>
<keyword evidence="10 18" id="KW-0067">ATP-binding</keyword>
<reference evidence="24 25" key="1">
    <citation type="journal article" date="2023" name="BMC Biotechnol.">
        <title>Vitis rotundifolia cv Carlos genome sequencing.</title>
        <authorList>
            <person name="Huff M."/>
            <person name="Hulse-Kemp A."/>
            <person name="Scheffler B."/>
            <person name="Youngblood R."/>
            <person name="Simpson S."/>
            <person name="Babiker E."/>
            <person name="Staton M."/>
        </authorList>
    </citation>
    <scope>NUCLEOTIDE SEQUENCE [LARGE SCALE GENOMIC DNA]</scope>
    <source>
        <tissue evidence="24">Leaf</tissue>
    </source>
</reference>
<dbReference type="Gene3D" id="2.90.10.10">
    <property type="entry name" value="Bulb-type lectin domain"/>
    <property type="match status" value="2"/>
</dbReference>
<proteinExistence type="inferred from homology"/>
<dbReference type="FunFam" id="2.90.10.30:FF:000005">
    <property type="entry name" value="G-type lectin S-receptor-like serine/threonine-protein kinase LECRK1"/>
    <property type="match status" value="1"/>
</dbReference>
<dbReference type="PROSITE" id="PS00108">
    <property type="entry name" value="PROTEIN_KINASE_ST"/>
    <property type="match status" value="1"/>
</dbReference>
<keyword evidence="14" id="KW-0675">Receptor</keyword>
<dbReference type="InterPro" id="IPR000858">
    <property type="entry name" value="S_locus_glycoprot_dom"/>
</dbReference>
<evidence type="ECO:0000256" key="4">
    <source>
        <dbReference type="ARBA" id="ARBA00022679"/>
    </source>
</evidence>
<dbReference type="PROSITE" id="PS50927">
    <property type="entry name" value="BULB_LECTIN"/>
    <property type="match status" value="1"/>
</dbReference>
<dbReference type="SMART" id="SM00108">
    <property type="entry name" value="B_lectin"/>
    <property type="match status" value="1"/>
</dbReference>
<keyword evidence="5 20" id="KW-0812">Transmembrane</keyword>
<keyword evidence="12 20" id="KW-0472">Membrane</keyword>
<dbReference type="InterPro" id="IPR011009">
    <property type="entry name" value="Kinase-like_dom_sf"/>
</dbReference>
<gene>
    <name evidence="24" type="ORF">PVL29_005903</name>
</gene>
<evidence type="ECO:0000259" key="22">
    <source>
        <dbReference type="PROSITE" id="PS50011"/>
    </source>
</evidence>
<evidence type="ECO:0000313" key="25">
    <source>
        <dbReference type="Proteomes" id="UP001168098"/>
    </source>
</evidence>
<evidence type="ECO:0000313" key="24">
    <source>
        <dbReference type="EMBL" id="KAJ9700337.1"/>
    </source>
</evidence>
<dbReference type="InterPro" id="IPR001245">
    <property type="entry name" value="Ser-Thr/Tyr_kinase_cat_dom"/>
</dbReference>
<accession>A0AA39A3S2</accession>
<feature type="chain" id="PRO_5041279862" description="Receptor-like serine/threonine-protein kinase" evidence="21">
    <location>
        <begin position="25"/>
        <end position="787"/>
    </location>
</feature>
<dbReference type="Gene3D" id="1.10.510.10">
    <property type="entry name" value="Transferase(Phosphotransferase) domain 1"/>
    <property type="match status" value="1"/>
</dbReference>
<feature type="domain" description="Protein kinase" evidence="22">
    <location>
        <begin position="494"/>
        <end position="774"/>
    </location>
</feature>
<dbReference type="PANTHER" id="PTHR47976:SF106">
    <property type="entry name" value="RECEPTOR-LIKE SERINE_THREONINE-PROTEIN KINASE"/>
    <property type="match status" value="1"/>
</dbReference>
<evidence type="ECO:0000256" key="20">
    <source>
        <dbReference type="SAM" id="Phobius"/>
    </source>
</evidence>
<evidence type="ECO:0000256" key="14">
    <source>
        <dbReference type="ARBA" id="ARBA00023170"/>
    </source>
</evidence>
<keyword evidence="9 18" id="KW-0418">Kinase</keyword>